<proteinExistence type="predicted"/>
<evidence type="ECO:0000313" key="2">
    <source>
        <dbReference type="Proteomes" id="UP000016895"/>
    </source>
</evidence>
<dbReference type="KEGG" id="vni:VIBNI_B0253"/>
<gene>
    <name evidence="1" type="ORF">VIBNI_B0253</name>
</gene>
<name>U4KBC1_9VIBR</name>
<keyword evidence="2" id="KW-1185">Reference proteome</keyword>
<dbReference type="STRING" id="28173.VIBNI_B0253"/>
<accession>U4KBC1</accession>
<evidence type="ECO:0000313" key="1">
    <source>
        <dbReference type="EMBL" id="CCO60077.1"/>
    </source>
</evidence>
<organism evidence="1 2">
    <name type="scientific">Vibrio nigripulchritudo</name>
    <dbReference type="NCBI Taxonomy" id="28173"/>
    <lineage>
        <taxon>Bacteria</taxon>
        <taxon>Pseudomonadati</taxon>
        <taxon>Pseudomonadota</taxon>
        <taxon>Gammaproteobacteria</taxon>
        <taxon>Vibrionales</taxon>
        <taxon>Vibrionaceae</taxon>
        <taxon>Vibrio</taxon>
    </lineage>
</organism>
<dbReference type="AlphaFoldDB" id="U4KBC1"/>
<dbReference type="Proteomes" id="UP000016895">
    <property type="component" value="Chromosome 2"/>
</dbReference>
<reference evidence="1 2" key="1">
    <citation type="journal article" date="2013" name="ISME J.">
        <title>Comparative genomics of pathogenic lineages of Vibrio nigripulchritudo identifies virulence-associated traits.</title>
        <authorList>
            <person name="Goudenege D."/>
            <person name="Labreuche Y."/>
            <person name="Krin E."/>
            <person name="Ansquer D."/>
            <person name="Mangenot S."/>
            <person name="Calteau A."/>
            <person name="Medigue C."/>
            <person name="Mazel D."/>
            <person name="Polz M.F."/>
            <person name="Le Roux F."/>
        </authorList>
    </citation>
    <scope>NUCLEOTIDE SEQUENCE [LARGE SCALE GENOMIC DNA]</scope>
    <source>
        <strain evidence="2">SnF1</strain>
    </source>
</reference>
<protein>
    <submittedName>
        <fullName evidence="1">Uncharacterized protein</fullName>
    </submittedName>
</protein>
<sequence length="44" mass="5101">MTQKLKIVKKIKSSLIQLDILNHQKLTINIIINKHSFTETLSLL</sequence>
<dbReference type="EMBL" id="FO203527">
    <property type="protein sequence ID" value="CCO60077.1"/>
    <property type="molecule type" value="Genomic_DNA"/>
</dbReference>